<dbReference type="SMART" id="SM00750">
    <property type="entry name" value="KIND"/>
    <property type="match status" value="1"/>
</dbReference>
<dbReference type="GO" id="GO:0048193">
    <property type="term" value="P:Golgi vesicle transport"/>
    <property type="evidence" value="ECO:0007669"/>
    <property type="project" value="TreeGrafter"/>
</dbReference>
<dbReference type="EMBL" id="VSWD01000012">
    <property type="protein sequence ID" value="KAK3086612.1"/>
    <property type="molecule type" value="Genomic_DNA"/>
</dbReference>
<keyword evidence="11" id="KW-0009">Actin-binding</keyword>
<feature type="region of interest" description="Disordered" evidence="14">
    <location>
        <begin position="354"/>
        <end position="383"/>
    </location>
</feature>
<evidence type="ECO:0000256" key="7">
    <source>
        <dbReference type="ARBA" id="ARBA00022490"/>
    </source>
</evidence>
<feature type="domain" description="WH2" evidence="15">
    <location>
        <begin position="339"/>
        <end position="356"/>
    </location>
</feature>
<dbReference type="PANTHER" id="PTHR21345">
    <property type="entry name" value="SPIRE"/>
    <property type="match status" value="1"/>
</dbReference>
<keyword evidence="8" id="KW-0677">Repeat</keyword>
<dbReference type="GO" id="GO:0005938">
    <property type="term" value="C:cell cortex"/>
    <property type="evidence" value="ECO:0007669"/>
    <property type="project" value="TreeGrafter"/>
</dbReference>
<keyword evidence="18" id="KW-1185">Reference proteome</keyword>
<evidence type="ECO:0000256" key="1">
    <source>
        <dbReference type="ARBA" id="ARBA00004180"/>
    </source>
</evidence>
<feature type="compositionally biased region" description="Basic and acidic residues" evidence="14">
    <location>
        <begin position="749"/>
        <end position="784"/>
    </location>
</feature>
<feature type="region of interest" description="Disordered" evidence="14">
    <location>
        <begin position="1193"/>
        <end position="1215"/>
    </location>
</feature>
<feature type="region of interest" description="Disordered" evidence="14">
    <location>
        <begin position="1131"/>
        <end position="1158"/>
    </location>
</feature>
<feature type="region of interest" description="Disordered" evidence="14">
    <location>
        <begin position="571"/>
        <end position="859"/>
    </location>
</feature>
<keyword evidence="12" id="KW-0206">Cytoskeleton</keyword>
<keyword evidence="7" id="KW-0963">Cytoplasm</keyword>
<keyword evidence="13" id="KW-0968">Cytoplasmic vesicle</keyword>
<dbReference type="PANTHER" id="PTHR21345:SF3">
    <property type="entry name" value="PROTEIN SPIRE"/>
    <property type="match status" value="1"/>
</dbReference>
<dbReference type="Gene3D" id="1.10.510.10">
    <property type="entry name" value="Transferase(Phosphotransferase) domain 1"/>
    <property type="match status" value="1"/>
</dbReference>
<feature type="compositionally biased region" description="Basic and acidic residues" evidence="14">
    <location>
        <begin position="683"/>
        <end position="695"/>
    </location>
</feature>
<dbReference type="GO" id="GO:0030659">
    <property type="term" value="C:cytoplasmic vesicle membrane"/>
    <property type="evidence" value="ECO:0007669"/>
    <property type="project" value="UniProtKB-SubCell"/>
</dbReference>
<proteinExistence type="inferred from homology"/>
<feature type="region of interest" description="Disordered" evidence="14">
    <location>
        <begin position="401"/>
        <end position="428"/>
    </location>
</feature>
<feature type="compositionally biased region" description="Basic and acidic residues" evidence="14">
    <location>
        <begin position="361"/>
        <end position="372"/>
    </location>
</feature>
<evidence type="ECO:0000256" key="4">
    <source>
        <dbReference type="ARBA" id="ARBA00010956"/>
    </source>
</evidence>
<evidence type="ECO:0000256" key="11">
    <source>
        <dbReference type="ARBA" id="ARBA00023203"/>
    </source>
</evidence>
<comment type="caution">
    <text evidence="17">The sequence shown here is derived from an EMBL/GenBank/DDBJ whole genome shotgun (WGS) entry which is preliminary data.</text>
</comment>
<comment type="subcellular location">
    <subcellularLocation>
        <location evidence="3">Cell membrane</location>
        <topology evidence="3">Peripheral membrane protein</topology>
        <orientation evidence="3">Cytoplasmic side</orientation>
    </subcellularLocation>
    <subcellularLocation>
        <location evidence="2">Cytoplasm</location>
        <location evidence="2">Cytoskeleton</location>
    </subcellularLocation>
    <subcellularLocation>
        <location evidence="1">Cytoplasmic vesicle membrane</location>
        <topology evidence="1">Peripheral membrane protein</topology>
        <orientation evidence="1">Cytoplasmic side</orientation>
    </subcellularLocation>
</comment>
<keyword evidence="10" id="KW-0472">Membrane</keyword>
<evidence type="ECO:0000256" key="10">
    <source>
        <dbReference type="ARBA" id="ARBA00023136"/>
    </source>
</evidence>
<dbReference type="InterPro" id="IPR011011">
    <property type="entry name" value="Znf_FYVE_PHD"/>
</dbReference>
<evidence type="ECO:0000259" key="16">
    <source>
        <dbReference type="PROSITE" id="PS51377"/>
    </source>
</evidence>
<evidence type="ECO:0000256" key="6">
    <source>
        <dbReference type="ARBA" id="ARBA00022475"/>
    </source>
</evidence>
<dbReference type="PROSITE" id="PS51082">
    <property type="entry name" value="WH2"/>
    <property type="match status" value="1"/>
</dbReference>
<sequence length="1227" mass="137487">MAQTQLSGSLDKITEPLSLEEILVSFNNPINEEQAWAVCHQCAQYFVTKNSQCKFRELYVHGRRSVRVKKDGDIYIEYAEISRGSGKGPPIRRRNSVTGKDIKVVTETDAIQALGLIIYHALDYGLGEHEERHLSRDLERLLEVLINPDEEDEESQYAQDEGIEKDAKEGNTFQDVVTLCAQHLSNAEDAGHHYKAVCRALVAEAGELVTFLDKISNGQENLAKVALDDDGNLEDLRRSDWARLWVQIMRELRRGVRLKKVEDSCITRTEYELTPFEIILEDIRSRRYSLNKVMVNGDIPPNIKKDAHAVILDFIRSRPPLHPVKERILKSPPQRELEPREKLMVEIRSQPKLKPVQAGRRLVETSRTKLNNEDELESPQPAKKLIKPDFSLLLDSFDETDTDDCSSLTSSRRSSVASPSPERDRGTWRRAVVRDAVTTTTDRHGILTRRNTITVCESPNKVSPPSPNGSTHDLTDPSAKLQHNKVHDARPSRLRRSGNVAMTHAHASDVRQRLIQKLHGIEESLEPSIEKRMHRAACKSINTSREKSAERDVSNPISSVVKKRMQISKSKSISYSVERLSEEEESPESEYVFDRSQGHRMPIPRKLFQQRISKSQSSDQIKIQPQESDVKTDVKTRPQPLQRSGSSGSLSKEKPKPMVRARSACEIKPPVQVRTSIGQRARSVLEMKSEDKIKSDSTSASERASPTPEPRARPKPAPRTSVGRLSPVTVQTASTSPGAGKTEQVKNSADSEKSSRTRWRKDVGSEKSSSEPRDGSPKSSDRPSKILSRQSSSQRKQILISARKSSQNSSSPPSSPSDKQREKSGQVDSMGKRLSVHKGAESEDVQRRLQQIPDQPIEILSLDSVQRRVRPQIVQRSKSHKFTRHSMDLSSIRAIPESDSDSGSPIKSRSIMLGRQRKEAEELKIKVNKAEAPTESVDVAKEEKSESESTDHESTTTKLSELNVTELLHVSEASTEQVTNCVSPSPSISSDSDSAKKWNHPIECLSLTLEEVTHIRMVLTKAELEQLISNQEVYNLVSKGKMCFTCKLVKFSMFGQWGTRCKICKRNVCNNCLRKMNIPTEHFQNIPVHTLSPIPLGQDALDILKVYESTGSVPHTPNSEKKDFIQTANLESKSTKNRSLQRSHTIGSGTQPPMLPNKNLLKGPLMNVCCDCKSMIMEIIRTSRTSIALINQRKEGGAPAQAPPTSPGKDRLSTSSLSLNIKSFFSK</sequence>
<protein>
    <submittedName>
        <fullName evidence="17">Uncharacterized protein</fullName>
    </submittedName>
</protein>
<keyword evidence="6" id="KW-1003">Cell membrane</keyword>
<evidence type="ECO:0000256" key="9">
    <source>
        <dbReference type="ARBA" id="ARBA00022927"/>
    </source>
</evidence>
<evidence type="ECO:0000256" key="2">
    <source>
        <dbReference type="ARBA" id="ARBA00004245"/>
    </source>
</evidence>
<dbReference type="GO" id="GO:0005856">
    <property type="term" value="C:cytoskeleton"/>
    <property type="evidence" value="ECO:0007669"/>
    <property type="project" value="UniProtKB-SubCell"/>
</dbReference>
<dbReference type="AlphaFoldDB" id="A0AA88XJU5"/>
<evidence type="ECO:0000256" key="3">
    <source>
        <dbReference type="ARBA" id="ARBA00004413"/>
    </source>
</evidence>
<feature type="region of interest" description="Disordered" evidence="14">
    <location>
        <begin position="456"/>
        <end position="491"/>
    </location>
</feature>
<feature type="compositionally biased region" description="Basic and acidic residues" evidence="14">
    <location>
        <begin position="916"/>
        <end position="929"/>
    </location>
</feature>
<dbReference type="PROSITE" id="PS51377">
    <property type="entry name" value="KIND"/>
    <property type="match status" value="1"/>
</dbReference>
<name>A0AA88XJU5_PINIB</name>
<dbReference type="Proteomes" id="UP001186944">
    <property type="component" value="Unassembled WGS sequence"/>
</dbReference>
<dbReference type="CDD" id="cd22065">
    <property type="entry name" value="WH2_Spire_1-2_r1"/>
    <property type="match status" value="1"/>
</dbReference>
<feature type="compositionally biased region" description="Basic and acidic residues" evidence="14">
    <location>
        <begin position="838"/>
        <end position="847"/>
    </location>
</feature>
<dbReference type="GO" id="GO:0045010">
    <property type="term" value="P:actin nucleation"/>
    <property type="evidence" value="ECO:0007669"/>
    <property type="project" value="InterPro"/>
</dbReference>
<dbReference type="GO" id="GO:0030041">
    <property type="term" value="P:actin filament polymerization"/>
    <property type="evidence" value="ECO:0007669"/>
    <property type="project" value="TreeGrafter"/>
</dbReference>
<evidence type="ECO:0000256" key="5">
    <source>
        <dbReference type="ARBA" id="ARBA00022448"/>
    </source>
</evidence>
<organism evidence="17 18">
    <name type="scientific">Pinctada imbricata</name>
    <name type="common">Atlantic pearl-oyster</name>
    <name type="synonym">Pinctada martensii</name>
    <dbReference type="NCBI Taxonomy" id="66713"/>
    <lineage>
        <taxon>Eukaryota</taxon>
        <taxon>Metazoa</taxon>
        <taxon>Spiralia</taxon>
        <taxon>Lophotrochozoa</taxon>
        <taxon>Mollusca</taxon>
        <taxon>Bivalvia</taxon>
        <taxon>Autobranchia</taxon>
        <taxon>Pteriomorphia</taxon>
        <taxon>Pterioida</taxon>
        <taxon>Pterioidea</taxon>
        <taxon>Pteriidae</taxon>
        <taxon>Pinctada</taxon>
    </lineage>
</organism>
<evidence type="ECO:0000256" key="12">
    <source>
        <dbReference type="ARBA" id="ARBA00023212"/>
    </source>
</evidence>
<evidence type="ECO:0000256" key="14">
    <source>
        <dbReference type="SAM" id="MobiDB-lite"/>
    </source>
</evidence>
<dbReference type="GO" id="GO:0051639">
    <property type="term" value="P:actin filament network formation"/>
    <property type="evidence" value="ECO:0007669"/>
    <property type="project" value="TreeGrafter"/>
</dbReference>
<dbReference type="InterPro" id="IPR011019">
    <property type="entry name" value="KIND_dom"/>
</dbReference>
<dbReference type="Pfam" id="PF16474">
    <property type="entry name" value="KIND"/>
    <property type="match status" value="1"/>
</dbReference>
<dbReference type="GO" id="GO:0036089">
    <property type="term" value="P:cleavage furrow formation"/>
    <property type="evidence" value="ECO:0007669"/>
    <property type="project" value="TreeGrafter"/>
</dbReference>
<dbReference type="GO" id="GO:0005886">
    <property type="term" value="C:plasma membrane"/>
    <property type="evidence" value="ECO:0007669"/>
    <property type="project" value="UniProtKB-SubCell"/>
</dbReference>
<dbReference type="GO" id="GO:0003779">
    <property type="term" value="F:actin binding"/>
    <property type="evidence" value="ECO:0007669"/>
    <property type="project" value="UniProtKB-KW"/>
</dbReference>
<dbReference type="InterPro" id="IPR003124">
    <property type="entry name" value="WH2_dom"/>
</dbReference>
<comment type="similarity">
    <text evidence="4">Belongs to the spire family.</text>
</comment>
<accession>A0AA88XJU5</accession>
<feature type="domain" description="KIND" evidence="16">
    <location>
        <begin position="17"/>
        <end position="208"/>
    </location>
</feature>
<feature type="compositionally biased region" description="Basic and acidic residues" evidence="14">
    <location>
        <begin position="938"/>
        <end position="955"/>
    </location>
</feature>
<dbReference type="GO" id="GO:0040038">
    <property type="term" value="P:polar body extrusion after meiotic divisions"/>
    <property type="evidence" value="ECO:0007669"/>
    <property type="project" value="TreeGrafter"/>
</dbReference>
<evidence type="ECO:0000313" key="18">
    <source>
        <dbReference type="Proteomes" id="UP001186944"/>
    </source>
</evidence>
<dbReference type="InterPro" id="IPR029901">
    <property type="entry name" value="Spire"/>
</dbReference>
<dbReference type="GO" id="GO:0015031">
    <property type="term" value="P:protein transport"/>
    <property type="evidence" value="ECO:0007669"/>
    <property type="project" value="UniProtKB-KW"/>
</dbReference>
<feature type="compositionally biased region" description="Polar residues" evidence="14">
    <location>
        <begin position="728"/>
        <end position="737"/>
    </location>
</feature>
<dbReference type="SUPFAM" id="SSF57903">
    <property type="entry name" value="FYVE/PHD zinc finger"/>
    <property type="match status" value="1"/>
</dbReference>
<evidence type="ECO:0000313" key="17">
    <source>
        <dbReference type="EMBL" id="KAK3086612.1"/>
    </source>
</evidence>
<evidence type="ECO:0000256" key="13">
    <source>
        <dbReference type="ARBA" id="ARBA00023329"/>
    </source>
</evidence>
<dbReference type="GO" id="GO:0051295">
    <property type="term" value="P:establishment of meiotic spindle localization"/>
    <property type="evidence" value="ECO:0007669"/>
    <property type="project" value="TreeGrafter"/>
</dbReference>
<feature type="compositionally biased region" description="Low complexity" evidence="14">
    <location>
        <begin position="406"/>
        <end position="420"/>
    </location>
</feature>
<evidence type="ECO:0000259" key="15">
    <source>
        <dbReference type="PROSITE" id="PS51082"/>
    </source>
</evidence>
<keyword evidence="9" id="KW-0653">Protein transport</keyword>
<feature type="compositionally biased region" description="Low complexity" evidence="14">
    <location>
        <begin position="609"/>
        <end position="626"/>
    </location>
</feature>
<gene>
    <name evidence="17" type="ORF">FSP39_021042</name>
</gene>
<feature type="compositionally biased region" description="Polar residues" evidence="14">
    <location>
        <begin position="639"/>
        <end position="650"/>
    </location>
</feature>
<evidence type="ECO:0000256" key="8">
    <source>
        <dbReference type="ARBA" id="ARBA00022737"/>
    </source>
</evidence>
<feature type="compositionally biased region" description="Polar residues" evidence="14">
    <location>
        <begin position="787"/>
        <end position="796"/>
    </location>
</feature>
<dbReference type="GO" id="GO:0008017">
    <property type="term" value="F:microtubule binding"/>
    <property type="evidence" value="ECO:0007669"/>
    <property type="project" value="TreeGrafter"/>
</dbReference>
<feature type="region of interest" description="Disordered" evidence="14">
    <location>
        <begin position="894"/>
        <end position="957"/>
    </location>
</feature>
<feature type="compositionally biased region" description="Polar residues" evidence="14">
    <location>
        <begin position="1142"/>
        <end position="1151"/>
    </location>
</feature>
<reference evidence="17" key="1">
    <citation type="submission" date="2019-08" db="EMBL/GenBank/DDBJ databases">
        <title>The improved chromosome-level genome for the pearl oyster Pinctada fucata martensii using PacBio sequencing and Hi-C.</title>
        <authorList>
            <person name="Zheng Z."/>
        </authorList>
    </citation>
    <scope>NUCLEOTIDE SEQUENCE</scope>
    <source>
        <strain evidence="17">ZZ-2019</strain>
        <tissue evidence="17">Adductor muscle</tissue>
    </source>
</reference>
<keyword evidence="5" id="KW-0813">Transport</keyword>